<dbReference type="EMBL" id="LT840185">
    <property type="protein sequence ID" value="SMF77034.1"/>
    <property type="molecule type" value="Genomic_DNA"/>
</dbReference>
<dbReference type="STRING" id="941907.SAMN06295910_2528"/>
<dbReference type="AlphaFoldDB" id="A0A1X7GZ72"/>
<dbReference type="InterPro" id="IPR016084">
    <property type="entry name" value="Haem_Oase-like_multi-hlx"/>
</dbReference>
<proteinExistence type="predicted"/>
<protein>
    <submittedName>
        <fullName evidence="1">Heme oxygenase</fullName>
    </submittedName>
</protein>
<evidence type="ECO:0000313" key="1">
    <source>
        <dbReference type="EMBL" id="SMF77034.1"/>
    </source>
</evidence>
<dbReference type="Proteomes" id="UP000192934">
    <property type="component" value="Chromosome I"/>
</dbReference>
<dbReference type="OrthoDB" id="9149607at2"/>
<gene>
    <name evidence="1" type="ORF">SAMN06295910_2528</name>
</gene>
<name>A0A1X7GZ72_9SPHN</name>
<keyword evidence="2" id="KW-1185">Reference proteome</keyword>
<dbReference type="CDD" id="cd19166">
    <property type="entry name" value="HemeO-bac"/>
    <property type="match status" value="1"/>
</dbReference>
<dbReference type="RefSeq" id="WP_085219085.1">
    <property type="nucleotide sequence ID" value="NZ_LT840185.1"/>
</dbReference>
<reference evidence="2" key="1">
    <citation type="submission" date="2017-04" db="EMBL/GenBank/DDBJ databases">
        <authorList>
            <person name="Varghese N."/>
            <person name="Submissions S."/>
        </authorList>
    </citation>
    <scope>NUCLEOTIDE SEQUENCE [LARGE SCALE GENOMIC DNA]</scope>
    <source>
        <strain evidence="2">Dd16</strain>
    </source>
</reference>
<dbReference type="Gene3D" id="1.20.910.10">
    <property type="entry name" value="Heme oxygenase-like"/>
    <property type="match status" value="1"/>
</dbReference>
<organism evidence="1 2">
    <name type="scientific">Allosphingosinicella indica</name>
    <dbReference type="NCBI Taxonomy" id="941907"/>
    <lineage>
        <taxon>Bacteria</taxon>
        <taxon>Pseudomonadati</taxon>
        <taxon>Pseudomonadota</taxon>
        <taxon>Alphaproteobacteria</taxon>
        <taxon>Sphingomonadales</taxon>
        <taxon>Sphingomonadaceae</taxon>
        <taxon>Allosphingosinicella</taxon>
    </lineage>
</organism>
<sequence length="180" mass="19282">MSTRAALRARTAEEHERVDALFGRFDLASEDGYRGFLAAQAGAFLPIEEALDAAGIGDLVPDWHERRRGDALRADLSRLGVAIPDGAHPVFAGEADVLGALYVLEGSRLGGSLLKKSIQADFPRAFLDAPQPPGAWRKLLALIDVTLNRPDQTDRAVEAACMVFGAFESSGARVLELGRA</sequence>
<evidence type="ECO:0000313" key="2">
    <source>
        <dbReference type="Proteomes" id="UP000192934"/>
    </source>
</evidence>
<dbReference type="SUPFAM" id="SSF48613">
    <property type="entry name" value="Heme oxygenase-like"/>
    <property type="match status" value="1"/>
</dbReference>
<accession>A0A1X7GZ72</accession>